<evidence type="ECO:0000259" key="9">
    <source>
        <dbReference type="PROSITE" id="PS51792"/>
    </source>
</evidence>
<dbReference type="Gene3D" id="6.10.140.2220">
    <property type="match status" value="1"/>
</dbReference>
<dbReference type="Gene3D" id="1.25.40.10">
    <property type="entry name" value="Tetratricopeptide repeat domain"/>
    <property type="match status" value="1"/>
</dbReference>
<proteinExistence type="predicted"/>
<accession>A0A8S1BVE7</accession>
<dbReference type="Gene3D" id="2.170.270.10">
    <property type="entry name" value="SET domain"/>
    <property type="match status" value="1"/>
</dbReference>
<gene>
    <name evidence="10" type="ORF">CLODIP_2_CD08735</name>
</gene>
<dbReference type="PROSITE" id="PS50865">
    <property type="entry name" value="ZF_MYND_2"/>
    <property type="match status" value="1"/>
</dbReference>
<organism evidence="10 11">
    <name type="scientific">Cloeon dipterum</name>
    <dbReference type="NCBI Taxonomy" id="197152"/>
    <lineage>
        <taxon>Eukaryota</taxon>
        <taxon>Metazoa</taxon>
        <taxon>Ecdysozoa</taxon>
        <taxon>Arthropoda</taxon>
        <taxon>Hexapoda</taxon>
        <taxon>Insecta</taxon>
        <taxon>Pterygota</taxon>
        <taxon>Palaeoptera</taxon>
        <taxon>Ephemeroptera</taxon>
        <taxon>Pisciforma</taxon>
        <taxon>Baetidae</taxon>
        <taxon>Cloeon</taxon>
    </lineage>
</organism>
<evidence type="ECO:0000313" key="10">
    <source>
        <dbReference type="EMBL" id="CAB3360396.1"/>
    </source>
</evidence>
<evidence type="ECO:0000256" key="2">
    <source>
        <dbReference type="ARBA" id="ARBA00022679"/>
    </source>
</evidence>
<reference evidence="10 11" key="1">
    <citation type="submission" date="2020-04" db="EMBL/GenBank/DDBJ databases">
        <authorList>
            <person name="Alioto T."/>
            <person name="Alioto T."/>
            <person name="Gomez Garrido J."/>
        </authorList>
    </citation>
    <scope>NUCLEOTIDE SEQUENCE [LARGE SCALE GENOMIC DNA]</scope>
</reference>
<evidence type="ECO:0000256" key="3">
    <source>
        <dbReference type="ARBA" id="ARBA00022691"/>
    </source>
</evidence>
<dbReference type="InterPro" id="IPR002893">
    <property type="entry name" value="Znf_MYND"/>
</dbReference>
<dbReference type="InterPro" id="IPR034751">
    <property type="entry name" value="Yippee"/>
</dbReference>
<dbReference type="SUPFAM" id="SSF82199">
    <property type="entry name" value="SET domain"/>
    <property type="match status" value="1"/>
</dbReference>
<dbReference type="PANTHER" id="PTHR46165">
    <property type="entry name" value="SET AND MYND DOMAIN-CONTAINING PROTEIN 4"/>
    <property type="match status" value="1"/>
</dbReference>
<evidence type="ECO:0000256" key="4">
    <source>
        <dbReference type="ARBA" id="ARBA00022723"/>
    </source>
</evidence>
<evidence type="ECO:0000256" key="5">
    <source>
        <dbReference type="ARBA" id="ARBA00022771"/>
    </source>
</evidence>
<keyword evidence="3" id="KW-0949">S-adenosyl-L-methionine</keyword>
<dbReference type="GO" id="GO:0005634">
    <property type="term" value="C:nucleus"/>
    <property type="evidence" value="ECO:0007669"/>
    <property type="project" value="TreeGrafter"/>
</dbReference>
<evidence type="ECO:0000256" key="6">
    <source>
        <dbReference type="ARBA" id="ARBA00022833"/>
    </source>
</evidence>
<protein>
    <recommendedName>
        <fullName evidence="12">MYND-type domain-containing protein</fullName>
    </recommendedName>
</protein>
<feature type="domain" description="MYND-type" evidence="8">
    <location>
        <begin position="220"/>
        <end position="259"/>
    </location>
</feature>
<comment type="caution">
    <text evidence="10">The sequence shown here is derived from an EMBL/GenBank/DDBJ whole genome shotgun (WGS) entry which is preliminary data.</text>
</comment>
<feature type="domain" description="Yippee" evidence="9">
    <location>
        <begin position="488"/>
        <end position="584"/>
    </location>
</feature>
<dbReference type="InterPro" id="IPR019734">
    <property type="entry name" value="TPR_rpt"/>
</dbReference>
<keyword evidence="11" id="KW-1185">Reference proteome</keyword>
<evidence type="ECO:0000256" key="1">
    <source>
        <dbReference type="ARBA" id="ARBA00022603"/>
    </source>
</evidence>
<name>A0A8S1BVE7_9INSE</name>
<evidence type="ECO:0008006" key="12">
    <source>
        <dbReference type="Google" id="ProtNLM"/>
    </source>
</evidence>
<dbReference type="SMART" id="SM00028">
    <property type="entry name" value="TPR"/>
    <property type="match status" value="3"/>
</dbReference>
<dbReference type="OrthoDB" id="6407410at2759"/>
<evidence type="ECO:0000256" key="7">
    <source>
        <dbReference type="PROSITE-ProRule" id="PRU00134"/>
    </source>
</evidence>
<sequence>MVPPNLNNDEFCPVRLRNMGNEHYKKDEYVIAISCYTKSLARSPAGSRLRGLAYANRSAVLLSLGHYKESLADAQTALANDYPQEMAFKLYMRMGICKKMMGKKSEAAEDFLLSIQKVDEDDALGIEKKKELKREVMKQSMEERNPRFPQVFAEYLKPPKLSYGPNPLEPKISSAVVKQKESTSLVAKHRIEVGDVLAIEDPLAYSPVDSVKFKYFGIHCSECFKMCLNLSPCTSCSWAYYCSEECSKASWEKFHRTGCAAMENLLEKLCKEHNNYQDHLDTVKSAFLCIAAFGLENCIAAYQNQGISDNAPKVVKDFINGNMYHDFDDSVKNLVIYELVAESLQLTGGKKKSLVSFLNHMITKSAIFRNNLLGITHVSVFCDGSGTLETYSLHIAGNGIYQMLGAVDRSCDPNLIIGFYQKTLVIRALRPIKEGEKLYMPNGTGFHFNPLEIRQQCSIQINLQVIIRLVSDPRIPQNGTHFSGPYRRIEALLVCLVRHDSDQQVRADQHQVHRGHWKGLPVQQSRQPELQDRVMLTGRHMVRDVFCKNCDTKVGWIYEFATEENQRYKEGRVILERALVTETDGIDEHVGRDD</sequence>
<keyword evidence="5 7" id="KW-0863">Zinc-finger</keyword>
<dbReference type="Proteomes" id="UP000494165">
    <property type="component" value="Unassembled WGS sequence"/>
</dbReference>
<dbReference type="InterPro" id="IPR052097">
    <property type="entry name" value="SET-MYND_domain_protein"/>
</dbReference>
<dbReference type="GO" id="GO:0042826">
    <property type="term" value="F:histone deacetylase binding"/>
    <property type="evidence" value="ECO:0007669"/>
    <property type="project" value="TreeGrafter"/>
</dbReference>
<keyword evidence="2" id="KW-0808">Transferase</keyword>
<dbReference type="EMBL" id="CADEPI010000003">
    <property type="protein sequence ID" value="CAB3360396.1"/>
    <property type="molecule type" value="Genomic_DNA"/>
</dbReference>
<evidence type="ECO:0000313" key="11">
    <source>
        <dbReference type="Proteomes" id="UP000494165"/>
    </source>
</evidence>
<keyword evidence="1" id="KW-0489">Methyltransferase</keyword>
<dbReference type="GO" id="GO:0008168">
    <property type="term" value="F:methyltransferase activity"/>
    <property type="evidence" value="ECO:0007669"/>
    <property type="project" value="UniProtKB-KW"/>
</dbReference>
<dbReference type="SUPFAM" id="SSF48452">
    <property type="entry name" value="TPR-like"/>
    <property type="match status" value="1"/>
</dbReference>
<dbReference type="PROSITE" id="PS51792">
    <property type="entry name" value="YIPPEE"/>
    <property type="match status" value="1"/>
</dbReference>
<dbReference type="Gene3D" id="1.10.220.160">
    <property type="match status" value="1"/>
</dbReference>
<dbReference type="GO" id="GO:0008270">
    <property type="term" value="F:zinc ion binding"/>
    <property type="evidence" value="ECO:0007669"/>
    <property type="project" value="UniProtKB-KW"/>
</dbReference>
<dbReference type="GO" id="GO:0005737">
    <property type="term" value="C:cytoplasm"/>
    <property type="evidence" value="ECO:0007669"/>
    <property type="project" value="TreeGrafter"/>
</dbReference>
<dbReference type="InterPro" id="IPR046341">
    <property type="entry name" value="SET_dom_sf"/>
</dbReference>
<dbReference type="SUPFAM" id="SSF144232">
    <property type="entry name" value="HIT/MYND zinc finger-like"/>
    <property type="match status" value="1"/>
</dbReference>
<keyword evidence="6" id="KW-0862">Zinc</keyword>
<dbReference type="InterPro" id="IPR011990">
    <property type="entry name" value="TPR-like_helical_dom_sf"/>
</dbReference>
<evidence type="ECO:0000259" key="8">
    <source>
        <dbReference type="PROSITE" id="PS50865"/>
    </source>
</evidence>
<dbReference type="GO" id="GO:0032259">
    <property type="term" value="P:methylation"/>
    <property type="evidence" value="ECO:0007669"/>
    <property type="project" value="UniProtKB-KW"/>
</dbReference>
<dbReference type="AlphaFoldDB" id="A0A8S1BVE7"/>
<dbReference type="Pfam" id="PF01753">
    <property type="entry name" value="zf-MYND"/>
    <property type="match status" value="1"/>
</dbReference>
<keyword evidence="4" id="KW-0479">Metal-binding</keyword>
<dbReference type="PANTHER" id="PTHR46165:SF2">
    <property type="entry name" value="SET AND MYND DOMAIN-CONTAINING PROTEIN 4"/>
    <property type="match status" value="1"/>
</dbReference>